<keyword evidence="3" id="KW-1185">Reference proteome</keyword>
<evidence type="ECO:0000313" key="3">
    <source>
        <dbReference type="Proteomes" id="UP000717624"/>
    </source>
</evidence>
<organism evidence="2 3">
    <name type="scientific">Brevibacillus fulvus</name>
    <dbReference type="NCBI Taxonomy" id="1125967"/>
    <lineage>
        <taxon>Bacteria</taxon>
        <taxon>Bacillati</taxon>
        <taxon>Bacillota</taxon>
        <taxon>Bacilli</taxon>
        <taxon>Bacillales</taxon>
        <taxon>Paenibacillaceae</taxon>
        <taxon>Brevibacillus</taxon>
    </lineage>
</organism>
<dbReference type="RefSeq" id="WP_204518986.1">
    <property type="nucleotide sequence ID" value="NZ_BAABIN010000012.1"/>
</dbReference>
<proteinExistence type="predicted"/>
<reference evidence="2" key="1">
    <citation type="submission" date="2021-01" db="EMBL/GenBank/DDBJ databases">
        <title>Genomic Encyclopedia of Type Strains, Phase IV (KMG-IV): sequencing the most valuable type-strain genomes for metagenomic binning, comparative biology and taxonomic classification.</title>
        <authorList>
            <person name="Goeker M."/>
        </authorList>
    </citation>
    <scope>NUCLEOTIDE SEQUENCE</scope>
    <source>
        <strain evidence="2">DSM 25523</strain>
    </source>
</reference>
<feature type="domain" description="Dienelactone hydrolase" evidence="1">
    <location>
        <begin position="83"/>
        <end position="178"/>
    </location>
</feature>
<protein>
    <submittedName>
        <fullName evidence="2">Phospholipase/carboxylesterase</fullName>
    </submittedName>
</protein>
<dbReference type="Pfam" id="PF01738">
    <property type="entry name" value="DLH"/>
    <property type="match status" value="1"/>
</dbReference>
<gene>
    <name evidence="2" type="ORF">JOD01_002900</name>
</gene>
<dbReference type="AlphaFoldDB" id="A0A939BT89"/>
<evidence type="ECO:0000313" key="2">
    <source>
        <dbReference type="EMBL" id="MBM7591273.1"/>
    </source>
</evidence>
<dbReference type="InterPro" id="IPR029058">
    <property type="entry name" value="AB_hydrolase_fold"/>
</dbReference>
<name>A0A939BT89_9BACL</name>
<comment type="caution">
    <text evidence="2">The sequence shown here is derived from an EMBL/GenBank/DDBJ whole genome shotgun (WGS) entry which is preliminary data.</text>
</comment>
<accession>A0A939BT89</accession>
<dbReference type="EMBL" id="JAFBEB010000010">
    <property type="protein sequence ID" value="MBM7591273.1"/>
    <property type="molecule type" value="Genomic_DNA"/>
</dbReference>
<dbReference type="GO" id="GO:0016787">
    <property type="term" value="F:hydrolase activity"/>
    <property type="evidence" value="ECO:0007669"/>
    <property type="project" value="InterPro"/>
</dbReference>
<dbReference type="InterPro" id="IPR002925">
    <property type="entry name" value="Dienelactn_hydro"/>
</dbReference>
<sequence>MIHLFSQGEDRSAPTLVLFHGTGGTERDLLPLARIVSPASSVLSIRGNVLENGMPRYFRRLAEGIFDEEDLVLRTAELYQFLEDAARQYGVARDNFVAIGYSNGANIAASLLFHYGQSLKGAILHHPMVPRRGIKLPGLMDTAVFIGAGANDPICSREETEELASLLRDAGADVSIHWERSGHQLTKTEVDAATAWFERNFG</sequence>
<dbReference type="Gene3D" id="3.40.50.1820">
    <property type="entry name" value="alpha/beta hydrolase"/>
    <property type="match status" value="1"/>
</dbReference>
<evidence type="ECO:0000259" key="1">
    <source>
        <dbReference type="Pfam" id="PF01738"/>
    </source>
</evidence>
<dbReference type="Proteomes" id="UP000717624">
    <property type="component" value="Unassembled WGS sequence"/>
</dbReference>
<dbReference type="SUPFAM" id="SSF53474">
    <property type="entry name" value="alpha/beta-Hydrolases"/>
    <property type="match status" value="1"/>
</dbReference>